<protein>
    <submittedName>
        <fullName evidence="3">Uncharacterized protein</fullName>
    </submittedName>
</protein>
<keyword evidence="1" id="KW-0175">Coiled coil</keyword>
<sequence>DPGSPSGQLAEMAGLQRQVVDLLQERRSLKIATEASRVQLEERTREVREAQARLLALQDSQAALERQLEQVDRGAARARRDYVGLRAAADQLRGSAEAAGEEERRLGQEVADAEAAAIDASAAWADLEKQTGHDAAVLEGRLSELAGAEEALRAAEEAAASECGCLREDLAAERQRAVDSEAATRAYHAEAADAAARTRVCYEQLAAQAAELSAAKAAIAAALEEEQRAQHLESEAGQLAEEEMHERAAADAHSRDRVELQRRRAELRELAARLDAARDSEAALEAELASAQGRRLVEQAAARAAREELGAAEEQLAADELSHRRWRHDFEAGEELRRAVPFAELARVRESVDWTNSELQEATAELPVAQALVDELTGRRAAAEQRLEELAGIVEVLRSFEASVLSLVWLLVGTSCQMPPRRADAAAPRAERLLVCAQRIRAHRVPWPIFGTQRRPGGQP</sequence>
<evidence type="ECO:0000313" key="3">
    <source>
        <dbReference type="EMBL" id="CAK0836829.1"/>
    </source>
</evidence>
<feature type="non-terminal residue" evidence="3">
    <location>
        <position position="1"/>
    </location>
</feature>
<feature type="region of interest" description="Disordered" evidence="2">
    <location>
        <begin position="229"/>
        <end position="256"/>
    </location>
</feature>
<dbReference type="EMBL" id="CAUYUJ010013858">
    <property type="protein sequence ID" value="CAK0836829.1"/>
    <property type="molecule type" value="Genomic_DNA"/>
</dbReference>
<evidence type="ECO:0000313" key="4">
    <source>
        <dbReference type="Proteomes" id="UP001189429"/>
    </source>
</evidence>
<organism evidence="3 4">
    <name type="scientific">Prorocentrum cordatum</name>
    <dbReference type="NCBI Taxonomy" id="2364126"/>
    <lineage>
        <taxon>Eukaryota</taxon>
        <taxon>Sar</taxon>
        <taxon>Alveolata</taxon>
        <taxon>Dinophyceae</taxon>
        <taxon>Prorocentrales</taxon>
        <taxon>Prorocentraceae</taxon>
        <taxon>Prorocentrum</taxon>
    </lineage>
</organism>
<accession>A0ABN9SWD7</accession>
<feature type="compositionally biased region" description="Basic and acidic residues" evidence="2">
    <location>
        <begin position="242"/>
        <end position="256"/>
    </location>
</feature>
<evidence type="ECO:0000256" key="1">
    <source>
        <dbReference type="SAM" id="Coils"/>
    </source>
</evidence>
<comment type="caution">
    <text evidence="3">The sequence shown here is derived from an EMBL/GenBank/DDBJ whole genome shotgun (WGS) entry which is preliminary data.</text>
</comment>
<proteinExistence type="predicted"/>
<evidence type="ECO:0000256" key="2">
    <source>
        <dbReference type="SAM" id="MobiDB-lite"/>
    </source>
</evidence>
<reference evidence="3" key="1">
    <citation type="submission" date="2023-10" db="EMBL/GenBank/DDBJ databases">
        <authorList>
            <person name="Chen Y."/>
            <person name="Shah S."/>
            <person name="Dougan E. K."/>
            <person name="Thang M."/>
            <person name="Chan C."/>
        </authorList>
    </citation>
    <scope>NUCLEOTIDE SEQUENCE [LARGE SCALE GENOMIC DNA]</scope>
</reference>
<feature type="coiled-coil region" evidence="1">
    <location>
        <begin position="12"/>
        <end position="81"/>
    </location>
</feature>
<dbReference type="Proteomes" id="UP001189429">
    <property type="component" value="Unassembled WGS sequence"/>
</dbReference>
<keyword evidence="4" id="KW-1185">Reference proteome</keyword>
<gene>
    <name evidence="3" type="ORF">PCOR1329_LOCUS33203</name>
</gene>
<name>A0ABN9SWD7_9DINO</name>